<dbReference type="InterPro" id="IPR006664">
    <property type="entry name" value="OMP_bac"/>
</dbReference>
<keyword evidence="11" id="KW-1185">Reference proteome</keyword>
<dbReference type="Pfam" id="PF00691">
    <property type="entry name" value="OmpA"/>
    <property type="match status" value="1"/>
</dbReference>
<proteinExistence type="predicted"/>
<keyword evidence="7" id="KW-0626">Porin</keyword>
<organism evidence="10 11">
    <name type="scientific">Phocaeicola sartorii</name>
    <dbReference type="NCBI Taxonomy" id="671267"/>
    <lineage>
        <taxon>Bacteria</taxon>
        <taxon>Pseudomonadati</taxon>
        <taxon>Bacteroidota</taxon>
        <taxon>Bacteroidia</taxon>
        <taxon>Bacteroidales</taxon>
        <taxon>Bacteroidaceae</taxon>
        <taxon>Phocaeicola</taxon>
    </lineage>
</organism>
<dbReference type="InterPro" id="IPR006665">
    <property type="entry name" value="OmpA-like"/>
</dbReference>
<dbReference type="PANTHER" id="PTHR30329">
    <property type="entry name" value="STATOR ELEMENT OF FLAGELLAR MOTOR COMPLEX"/>
    <property type="match status" value="1"/>
</dbReference>
<dbReference type="Gene3D" id="2.40.160.20">
    <property type="match status" value="1"/>
</dbReference>
<keyword evidence="5" id="KW-0732">Signal</keyword>
<evidence type="ECO:0000256" key="5">
    <source>
        <dbReference type="ARBA" id="ARBA00022729"/>
    </source>
</evidence>
<evidence type="ECO:0000256" key="1">
    <source>
        <dbReference type="ARBA" id="ARBA00004571"/>
    </source>
</evidence>
<comment type="subcellular location">
    <subcellularLocation>
        <location evidence="1">Cell outer membrane</location>
        <topology evidence="1">Multi-pass membrane protein</topology>
    </subcellularLocation>
</comment>
<dbReference type="PANTHER" id="PTHR30329:SF21">
    <property type="entry name" value="LIPOPROTEIN YIAD-RELATED"/>
    <property type="match status" value="1"/>
</dbReference>
<evidence type="ECO:0000313" key="10">
    <source>
        <dbReference type="EMBL" id="EOS12721.1"/>
    </source>
</evidence>
<dbReference type="SUPFAM" id="SSF103088">
    <property type="entry name" value="OmpA-like"/>
    <property type="match status" value="1"/>
</dbReference>
<comment type="caution">
    <text evidence="10">The sequence shown here is derived from an EMBL/GenBank/DDBJ whole genome shotgun (WGS) entry which is preliminary data.</text>
</comment>
<gene>
    <name evidence="10" type="ORF">C802_01875</name>
</gene>
<dbReference type="GeneID" id="82153026"/>
<keyword evidence="8" id="KW-0472">Membrane</keyword>
<dbReference type="InterPro" id="IPR036737">
    <property type="entry name" value="OmpA-like_sf"/>
</dbReference>
<protein>
    <submittedName>
        <fullName evidence="10">OOP family OmpA-OmpF porin</fullName>
    </submittedName>
</protein>
<sequence>MKYKFLTLSLLLAGACATMNAQSTKDNYYTPKWSDNIFISVGGGIHSINNDGFNKIAPHFSISLGKLITPTWGVRAQVNGLTQHLCMQDVQYYKHNKNFIGGNIDAMINLSTLFAGANPSRFFEVYGFIGPTISVAKSQNAKYTIDATTGKQSVAVTGDDDLKARIGASAGLGLKFNINSKWAIDVEARGAIAPSIFGNISDHRKAEGTGMLTAGVSYIFGGKKFAKVEDRVVEKEVIKEVVREVPKEVVKEVVKEVPSAAEVAIFFKIGKAKISPEGMVNVQLMAKAMKANPNTKYKIAGFADKATGSASFNQTLSEKRAQAVYDALVAEGVKESQLEKVAMGGTDNMFGKNYLNRVVILEAK</sequence>
<dbReference type="InterPro" id="IPR011250">
    <property type="entry name" value="OMP/PagP_B-barrel"/>
</dbReference>
<evidence type="ECO:0000256" key="8">
    <source>
        <dbReference type="ARBA" id="ARBA00023136"/>
    </source>
</evidence>
<dbReference type="Pfam" id="PF13505">
    <property type="entry name" value="OMP_b-brl"/>
    <property type="match status" value="1"/>
</dbReference>
<dbReference type="PATRIC" id="fig|1235788.3.peg.1924"/>
<evidence type="ECO:0000256" key="4">
    <source>
        <dbReference type="ARBA" id="ARBA00022692"/>
    </source>
</evidence>
<evidence type="ECO:0000256" key="6">
    <source>
        <dbReference type="ARBA" id="ARBA00023065"/>
    </source>
</evidence>
<dbReference type="STRING" id="1235788.C802_01875"/>
<evidence type="ECO:0000256" key="7">
    <source>
        <dbReference type="ARBA" id="ARBA00023114"/>
    </source>
</evidence>
<name>R9I8C9_9BACT</name>
<keyword evidence="4" id="KW-0812">Transmembrane</keyword>
<dbReference type="GO" id="GO:0006811">
    <property type="term" value="P:monoatomic ion transport"/>
    <property type="evidence" value="ECO:0007669"/>
    <property type="project" value="UniProtKB-KW"/>
</dbReference>
<dbReference type="InterPro" id="IPR050330">
    <property type="entry name" value="Bact_OuterMem_StrucFunc"/>
</dbReference>
<keyword evidence="2" id="KW-0813">Transport</keyword>
<reference evidence="10 11" key="1">
    <citation type="submission" date="2013-04" db="EMBL/GenBank/DDBJ databases">
        <title>The Genome Sequence of Bacteroides massiliensis dnLKV3.</title>
        <authorList>
            <consortium name="The Broad Institute Genomics Platform"/>
            <consortium name="The Broad Institute Genome Sequencing Center for Infectious Disease"/>
            <person name="Earl A."/>
            <person name="Xavier R."/>
            <person name="Kuhn K."/>
            <person name="Stappenbeck T."/>
            <person name="Walker B."/>
            <person name="Young S."/>
            <person name="Zeng Q."/>
            <person name="Gargeya S."/>
            <person name="Fitzgerald M."/>
            <person name="Haas B."/>
            <person name="Abouelleil A."/>
            <person name="Allen A.W."/>
            <person name="Alvarado L."/>
            <person name="Arachchi H.M."/>
            <person name="Berlin A.M."/>
            <person name="Chapman S.B."/>
            <person name="Gainer-Dewar J."/>
            <person name="Goldberg J."/>
            <person name="Griggs A."/>
            <person name="Gujja S."/>
            <person name="Hansen M."/>
            <person name="Howarth C."/>
            <person name="Imamovic A."/>
            <person name="Ireland A."/>
            <person name="Larimer J."/>
            <person name="McCowan C."/>
            <person name="Murphy C."/>
            <person name="Pearson M."/>
            <person name="Poon T.W."/>
            <person name="Priest M."/>
            <person name="Roberts A."/>
            <person name="Saif S."/>
            <person name="Shea T."/>
            <person name="Sisk P."/>
            <person name="Sykes S."/>
            <person name="Wortman J."/>
            <person name="Nusbaum C."/>
            <person name="Birren B."/>
        </authorList>
    </citation>
    <scope>NUCLEOTIDE SEQUENCE [LARGE SCALE GENOMIC DNA]</scope>
    <source>
        <strain evidence="11">dnLKV3</strain>
    </source>
</reference>
<keyword evidence="9" id="KW-0998">Cell outer membrane</keyword>
<dbReference type="InterPro" id="IPR027385">
    <property type="entry name" value="Beta-barrel_OMP"/>
</dbReference>
<keyword evidence="3" id="KW-1134">Transmembrane beta strand</keyword>
<dbReference type="GO" id="GO:0046930">
    <property type="term" value="C:pore complex"/>
    <property type="evidence" value="ECO:0007669"/>
    <property type="project" value="UniProtKB-KW"/>
</dbReference>
<dbReference type="PROSITE" id="PS51123">
    <property type="entry name" value="OMPA_2"/>
    <property type="match status" value="1"/>
</dbReference>
<evidence type="ECO:0000256" key="2">
    <source>
        <dbReference type="ARBA" id="ARBA00022448"/>
    </source>
</evidence>
<dbReference type="RefSeq" id="WP_016276268.1">
    <property type="nucleotide sequence ID" value="NZ_CAONYA010000014.1"/>
</dbReference>
<dbReference type="AlphaFoldDB" id="R9I8C9"/>
<dbReference type="HOGENOM" id="CLU_058370_1_0_10"/>
<keyword evidence="6" id="KW-0406">Ion transport</keyword>
<dbReference type="Proteomes" id="UP000014200">
    <property type="component" value="Unassembled WGS sequence"/>
</dbReference>
<dbReference type="PRINTS" id="PR01021">
    <property type="entry name" value="OMPADOMAIN"/>
</dbReference>
<dbReference type="CDD" id="cd07185">
    <property type="entry name" value="OmpA_C-like"/>
    <property type="match status" value="1"/>
</dbReference>
<dbReference type="OrthoDB" id="1522982at2"/>
<evidence type="ECO:0000313" key="11">
    <source>
        <dbReference type="Proteomes" id="UP000014200"/>
    </source>
</evidence>
<evidence type="ECO:0000256" key="9">
    <source>
        <dbReference type="ARBA" id="ARBA00023237"/>
    </source>
</evidence>
<accession>R9I8C9</accession>
<dbReference type="PROSITE" id="PS51257">
    <property type="entry name" value="PROKAR_LIPOPROTEIN"/>
    <property type="match status" value="1"/>
</dbReference>
<dbReference type="EMBL" id="ASSP01000011">
    <property type="protein sequence ID" value="EOS12721.1"/>
    <property type="molecule type" value="Genomic_DNA"/>
</dbReference>
<dbReference type="GO" id="GO:0009279">
    <property type="term" value="C:cell outer membrane"/>
    <property type="evidence" value="ECO:0007669"/>
    <property type="project" value="UniProtKB-SubCell"/>
</dbReference>
<dbReference type="Gene3D" id="3.30.1330.60">
    <property type="entry name" value="OmpA-like domain"/>
    <property type="match status" value="1"/>
</dbReference>
<evidence type="ECO:0000256" key="3">
    <source>
        <dbReference type="ARBA" id="ARBA00022452"/>
    </source>
</evidence>
<dbReference type="GO" id="GO:0015288">
    <property type="term" value="F:porin activity"/>
    <property type="evidence" value="ECO:0007669"/>
    <property type="project" value="UniProtKB-KW"/>
</dbReference>
<dbReference type="SUPFAM" id="SSF56925">
    <property type="entry name" value="OMPA-like"/>
    <property type="match status" value="1"/>
</dbReference>